<dbReference type="Proteomes" id="UP000789570">
    <property type="component" value="Unassembled WGS sequence"/>
</dbReference>
<proteinExistence type="predicted"/>
<reference evidence="1" key="1">
    <citation type="submission" date="2021-06" db="EMBL/GenBank/DDBJ databases">
        <authorList>
            <person name="Kallberg Y."/>
            <person name="Tangrot J."/>
            <person name="Rosling A."/>
        </authorList>
    </citation>
    <scope>NUCLEOTIDE SEQUENCE</scope>
    <source>
        <strain evidence="1">UK204</strain>
    </source>
</reference>
<keyword evidence="2" id="KW-1185">Reference proteome</keyword>
<protein>
    <submittedName>
        <fullName evidence="1">13309_t:CDS:1</fullName>
    </submittedName>
</protein>
<comment type="caution">
    <text evidence="1">The sequence shown here is derived from an EMBL/GenBank/DDBJ whole genome shotgun (WGS) entry which is preliminary data.</text>
</comment>
<dbReference type="AlphaFoldDB" id="A0A9N8WI42"/>
<name>A0A9N8WI42_9GLOM</name>
<dbReference type="EMBL" id="CAJVPQ010000470">
    <property type="protein sequence ID" value="CAG8484192.1"/>
    <property type="molecule type" value="Genomic_DNA"/>
</dbReference>
<accession>A0A9N8WI42</accession>
<evidence type="ECO:0000313" key="1">
    <source>
        <dbReference type="EMBL" id="CAG8484192.1"/>
    </source>
</evidence>
<sequence>MDELDIENHRLQQLLNSSLSQVDSLSNEIYHLSSYLSHNRR</sequence>
<evidence type="ECO:0000313" key="2">
    <source>
        <dbReference type="Proteomes" id="UP000789570"/>
    </source>
</evidence>
<organism evidence="1 2">
    <name type="scientific">Funneliformis caledonium</name>
    <dbReference type="NCBI Taxonomy" id="1117310"/>
    <lineage>
        <taxon>Eukaryota</taxon>
        <taxon>Fungi</taxon>
        <taxon>Fungi incertae sedis</taxon>
        <taxon>Mucoromycota</taxon>
        <taxon>Glomeromycotina</taxon>
        <taxon>Glomeromycetes</taxon>
        <taxon>Glomerales</taxon>
        <taxon>Glomeraceae</taxon>
        <taxon>Funneliformis</taxon>
    </lineage>
</organism>
<gene>
    <name evidence="1" type="ORF">FCALED_LOCUS2869</name>
</gene>